<keyword evidence="2" id="KW-1185">Reference proteome</keyword>
<proteinExistence type="predicted"/>
<dbReference type="STRING" id="331648.BST97_07360"/>
<organism evidence="1 2">
    <name type="scientific">Nonlabens spongiae</name>
    <dbReference type="NCBI Taxonomy" id="331648"/>
    <lineage>
        <taxon>Bacteria</taxon>
        <taxon>Pseudomonadati</taxon>
        <taxon>Bacteroidota</taxon>
        <taxon>Flavobacteriia</taxon>
        <taxon>Flavobacteriales</taxon>
        <taxon>Flavobacteriaceae</taxon>
        <taxon>Nonlabens</taxon>
    </lineage>
</organism>
<dbReference type="EMBL" id="CP019344">
    <property type="protein sequence ID" value="ARN77833.1"/>
    <property type="molecule type" value="Genomic_DNA"/>
</dbReference>
<dbReference type="Pfam" id="PF21857">
    <property type="entry name" value="DUF6913"/>
    <property type="match status" value="1"/>
</dbReference>
<dbReference type="Proteomes" id="UP000193431">
    <property type="component" value="Chromosome"/>
</dbReference>
<sequence length="166" mass="19196">MIFKPIQKQWVRREIKKSINNRQRGTSKNPAGILILCRADEVDPRAIKKQVSKELGRDDVEVIVFYDMAFENLDGFYQVDKKLIKTFGKIADEPIASLLKKNHEILINYFDKESLVLKLLSNALSARFKVGFAHSQKECDDIYINAGMDQIVHFTKELKKLLKVIK</sequence>
<name>A0A1W6MJS6_9FLAO</name>
<dbReference type="InterPro" id="IPR054207">
    <property type="entry name" value="DUF6913"/>
</dbReference>
<dbReference type="RefSeq" id="WP_085766631.1">
    <property type="nucleotide sequence ID" value="NZ_CP019344.1"/>
</dbReference>
<evidence type="ECO:0000313" key="2">
    <source>
        <dbReference type="Proteomes" id="UP000193431"/>
    </source>
</evidence>
<dbReference type="OrthoDB" id="1430532at2"/>
<dbReference type="AlphaFoldDB" id="A0A1W6MJS6"/>
<reference evidence="1 2" key="1">
    <citation type="submission" date="2016-11" db="EMBL/GenBank/DDBJ databases">
        <title>Trade-off between light-utilization and light-protection in marine flavobacteria.</title>
        <authorList>
            <person name="Kumagai Y."/>
        </authorList>
    </citation>
    <scope>NUCLEOTIDE SEQUENCE [LARGE SCALE GENOMIC DNA]</scope>
    <source>
        <strain evidence="1 2">JCM 13191</strain>
    </source>
</reference>
<gene>
    <name evidence="1" type="ORF">BST97_07360</name>
</gene>
<evidence type="ECO:0000313" key="1">
    <source>
        <dbReference type="EMBL" id="ARN77833.1"/>
    </source>
</evidence>
<accession>A0A1W6MJS6</accession>
<protein>
    <submittedName>
        <fullName evidence="1">Uncharacterized protein</fullName>
    </submittedName>
</protein>